<evidence type="ECO:0000313" key="2">
    <source>
        <dbReference type="Proteomes" id="UP001178507"/>
    </source>
</evidence>
<keyword evidence="2" id="KW-1185">Reference proteome</keyword>
<organism evidence="1 2">
    <name type="scientific">Effrenium voratum</name>
    <dbReference type="NCBI Taxonomy" id="2562239"/>
    <lineage>
        <taxon>Eukaryota</taxon>
        <taxon>Sar</taxon>
        <taxon>Alveolata</taxon>
        <taxon>Dinophyceae</taxon>
        <taxon>Suessiales</taxon>
        <taxon>Symbiodiniaceae</taxon>
        <taxon>Effrenium</taxon>
    </lineage>
</organism>
<accession>A0AA36HZF5</accession>
<dbReference type="Proteomes" id="UP001178507">
    <property type="component" value="Unassembled WGS sequence"/>
</dbReference>
<gene>
    <name evidence="1" type="ORF">EVOR1521_LOCUS6344</name>
</gene>
<dbReference type="EMBL" id="CAUJNA010000471">
    <property type="protein sequence ID" value="CAJ1377575.1"/>
    <property type="molecule type" value="Genomic_DNA"/>
</dbReference>
<evidence type="ECO:0000313" key="1">
    <source>
        <dbReference type="EMBL" id="CAJ1377575.1"/>
    </source>
</evidence>
<name>A0AA36HZF5_9DINO</name>
<dbReference type="AlphaFoldDB" id="A0AA36HZF5"/>
<sequence length="161" mass="17681">MRQGQGKWDASDCEQNDNNWYLVDALDKHPTGKLPAKTVTACSPDRQHYSNCIKDGGECVYMEAWKTQELRGPWEFGGALRILLAGGQAHTQAGKLQDSEANDFATVQYALCGDLDTMGTKLPSRLFTNLSVDGISCKVAVCSAWVKSLLAEKHFAELVIL</sequence>
<protein>
    <submittedName>
        <fullName evidence="1">Uncharacterized protein</fullName>
    </submittedName>
</protein>
<proteinExistence type="predicted"/>
<comment type="caution">
    <text evidence="1">The sequence shown here is derived from an EMBL/GenBank/DDBJ whole genome shotgun (WGS) entry which is preliminary data.</text>
</comment>
<reference evidence="1" key="1">
    <citation type="submission" date="2023-08" db="EMBL/GenBank/DDBJ databases">
        <authorList>
            <person name="Chen Y."/>
            <person name="Shah S."/>
            <person name="Dougan E. K."/>
            <person name="Thang M."/>
            <person name="Chan C."/>
        </authorList>
    </citation>
    <scope>NUCLEOTIDE SEQUENCE</scope>
</reference>